<name>A0A381V5T8_9ZZZZ</name>
<dbReference type="EMBL" id="UINC01007932">
    <property type="protein sequence ID" value="SVA35725.1"/>
    <property type="molecule type" value="Genomic_DNA"/>
</dbReference>
<accession>A0A381V5T8</accession>
<proteinExistence type="predicted"/>
<sequence>MARTQPKKKIHTEHDDPHALWQFRLEREGNWRKVKREILAIKKETGEKGYSTIVHRIAGDHDYRGATEERELFRQYLQVESDLQKGDIAAQSEFESIVNRFPLKTVPKTENNWIASHPAMRRRARNPKANKVILSIDDVLEAPSQAAVNKLQYWCNEPKEFFKGLQAAEKPPPQPVVHKKEEAEVIRKKDPTLVEVRSIITNILDDLPDAHN</sequence>
<gene>
    <name evidence="1" type="ORF">METZ01_LOCUS88579</name>
</gene>
<organism evidence="1">
    <name type="scientific">marine metagenome</name>
    <dbReference type="NCBI Taxonomy" id="408172"/>
    <lineage>
        <taxon>unclassified sequences</taxon>
        <taxon>metagenomes</taxon>
        <taxon>ecological metagenomes</taxon>
    </lineage>
</organism>
<reference evidence="1" key="1">
    <citation type="submission" date="2018-05" db="EMBL/GenBank/DDBJ databases">
        <authorList>
            <person name="Lanie J.A."/>
            <person name="Ng W.-L."/>
            <person name="Kazmierczak K.M."/>
            <person name="Andrzejewski T.M."/>
            <person name="Davidsen T.M."/>
            <person name="Wayne K.J."/>
            <person name="Tettelin H."/>
            <person name="Glass J.I."/>
            <person name="Rusch D."/>
            <person name="Podicherti R."/>
            <person name="Tsui H.-C.T."/>
            <person name="Winkler M.E."/>
        </authorList>
    </citation>
    <scope>NUCLEOTIDE SEQUENCE</scope>
</reference>
<evidence type="ECO:0000313" key="1">
    <source>
        <dbReference type="EMBL" id="SVA35725.1"/>
    </source>
</evidence>
<protein>
    <submittedName>
        <fullName evidence="1">Uncharacterized protein</fullName>
    </submittedName>
</protein>
<dbReference type="AlphaFoldDB" id="A0A381V5T8"/>